<name>A0A5C7B885_9FLAO</name>
<gene>
    <name evidence="1" type="ORF">ES692_05675</name>
</gene>
<dbReference type="AlphaFoldDB" id="A0A5C7B885"/>
<protein>
    <recommendedName>
        <fullName evidence="3">Tetratricopeptide repeat protein</fullName>
    </recommendedName>
</protein>
<keyword evidence="2" id="KW-1185">Reference proteome</keyword>
<evidence type="ECO:0008006" key="3">
    <source>
        <dbReference type="Google" id="ProtNLM"/>
    </source>
</evidence>
<dbReference type="EMBL" id="VOSB01000007">
    <property type="protein sequence ID" value="TXE18530.1"/>
    <property type="molecule type" value="Genomic_DNA"/>
</dbReference>
<dbReference type="STRING" id="1123037.GCA_000425305_01972"/>
<comment type="caution">
    <text evidence="1">The sequence shown here is derived from an EMBL/GenBank/DDBJ whole genome shotgun (WGS) entry which is preliminary data.</text>
</comment>
<dbReference type="Proteomes" id="UP000321938">
    <property type="component" value="Unassembled WGS sequence"/>
</dbReference>
<proteinExistence type="predicted"/>
<organism evidence="1 2">
    <name type="scientific">Psychroserpens burtonensis</name>
    <dbReference type="NCBI Taxonomy" id="49278"/>
    <lineage>
        <taxon>Bacteria</taxon>
        <taxon>Pseudomonadati</taxon>
        <taxon>Bacteroidota</taxon>
        <taxon>Flavobacteriia</taxon>
        <taxon>Flavobacteriales</taxon>
        <taxon>Flavobacteriaceae</taxon>
        <taxon>Psychroserpens</taxon>
    </lineage>
</organism>
<accession>A0A5C7B885</accession>
<evidence type="ECO:0000313" key="2">
    <source>
        <dbReference type="Proteomes" id="UP000321938"/>
    </source>
</evidence>
<dbReference type="InterPro" id="IPR011990">
    <property type="entry name" value="TPR-like_helical_dom_sf"/>
</dbReference>
<evidence type="ECO:0000313" key="1">
    <source>
        <dbReference type="EMBL" id="TXE18530.1"/>
    </source>
</evidence>
<dbReference type="Gene3D" id="1.25.40.10">
    <property type="entry name" value="Tetratricopeptide repeat domain"/>
    <property type="match status" value="1"/>
</dbReference>
<sequence>MYAQEAVNKTLKDTISFTKKNSQKIIEFAKLIEASIHNSDTNTFISKLNRTEFFNRVLIDYPTIDREDDFIKGYLTGINIALKSFPNEIITNVENGAYYDFINYRYDDETQTYYVLFRFYSSESGMNYHDYKILNTNGNLQFSDIYIYLTGEHFTSTMGRLMQYTLPENLLIENKKTSNNSESQDLFKAILYNKNGDYEKAYTIMDGLKSELSKEKFLLIFKVLIAGQLDENKYLKSLDDLISAFPDDQTIALNKIDYHLYKEEYFEAIQVINQLQNETEDDFLNFMKAGIAFEDKNYDLALNLYTYTINNYPNFFEGQVGYLSTLIVMKNYIDTTHYLDTMIAEGYDKQGLSNYIEEEDENGVNILKAYSKSKNFLDWKINK</sequence>
<reference evidence="1 2" key="1">
    <citation type="submission" date="2019-08" db="EMBL/GenBank/DDBJ databases">
        <title>Genome of Psychroserpens burtonensis ACAM 167.</title>
        <authorList>
            <person name="Bowman J.P."/>
        </authorList>
    </citation>
    <scope>NUCLEOTIDE SEQUENCE [LARGE SCALE GENOMIC DNA]</scope>
    <source>
        <strain evidence="1 2">ACAM 167</strain>
    </source>
</reference>